<accession>A0A9P4IYK4</accession>
<dbReference type="Proteomes" id="UP000799439">
    <property type="component" value="Unassembled WGS sequence"/>
</dbReference>
<dbReference type="AlphaFoldDB" id="A0A9P4IYK4"/>
<keyword evidence="2" id="KW-1185">Reference proteome</keyword>
<reference evidence="1" key="1">
    <citation type="journal article" date="2020" name="Stud. Mycol.">
        <title>101 Dothideomycetes genomes: a test case for predicting lifestyles and emergence of pathogens.</title>
        <authorList>
            <person name="Haridas S."/>
            <person name="Albert R."/>
            <person name="Binder M."/>
            <person name="Bloem J."/>
            <person name="Labutti K."/>
            <person name="Salamov A."/>
            <person name="Andreopoulos B."/>
            <person name="Baker S."/>
            <person name="Barry K."/>
            <person name="Bills G."/>
            <person name="Bluhm B."/>
            <person name="Cannon C."/>
            <person name="Castanera R."/>
            <person name="Culley D."/>
            <person name="Daum C."/>
            <person name="Ezra D."/>
            <person name="Gonzalez J."/>
            <person name="Henrissat B."/>
            <person name="Kuo A."/>
            <person name="Liang C."/>
            <person name="Lipzen A."/>
            <person name="Lutzoni F."/>
            <person name="Magnuson J."/>
            <person name="Mondo S."/>
            <person name="Nolan M."/>
            <person name="Ohm R."/>
            <person name="Pangilinan J."/>
            <person name="Park H.-J."/>
            <person name="Ramirez L."/>
            <person name="Alfaro M."/>
            <person name="Sun H."/>
            <person name="Tritt A."/>
            <person name="Yoshinaga Y."/>
            <person name="Zwiers L.-H."/>
            <person name="Turgeon B."/>
            <person name="Goodwin S."/>
            <person name="Spatafora J."/>
            <person name="Crous P."/>
            <person name="Grigoriev I."/>
        </authorList>
    </citation>
    <scope>NUCLEOTIDE SEQUENCE</scope>
    <source>
        <strain evidence="1">CBS 260.36</strain>
    </source>
</reference>
<evidence type="ECO:0000313" key="2">
    <source>
        <dbReference type="Proteomes" id="UP000799439"/>
    </source>
</evidence>
<evidence type="ECO:0000313" key="1">
    <source>
        <dbReference type="EMBL" id="KAF2152258.1"/>
    </source>
</evidence>
<proteinExistence type="predicted"/>
<protein>
    <submittedName>
        <fullName evidence="1">Uncharacterized protein</fullName>
    </submittedName>
</protein>
<gene>
    <name evidence="1" type="ORF">K461DRAFT_143838</name>
</gene>
<comment type="caution">
    <text evidence="1">The sequence shown here is derived from an EMBL/GenBank/DDBJ whole genome shotgun (WGS) entry which is preliminary data.</text>
</comment>
<sequence length="181" mass="20499">MIWQVPLDQLVRLVSRPSTAVGKPSPRAAPRISCILVSIPFISAIVPTEGLNYGGDSETVMQERRRPFGGPWHHIPLWALARCSRWTTKRYGTPASGLEPQTNELSIWLSPWQHPLMLSWPSESLDLTICLTCLILISLAARDLWADDHYLQGHLPPMKSHSRRPVGQKVSFPLIRYVLYQ</sequence>
<dbReference type="EMBL" id="ML996086">
    <property type="protein sequence ID" value="KAF2152258.1"/>
    <property type="molecule type" value="Genomic_DNA"/>
</dbReference>
<organism evidence="1 2">
    <name type="scientific">Myriangium duriaei CBS 260.36</name>
    <dbReference type="NCBI Taxonomy" id="1168546"/>
    <lineage>
        <taxon>Eukaryota</taxon>
        <taxon>Fungi</taxon>
        <taxon>Dikarya</taxon>
        <taxon>Ascomycota</taxon>
        <taxon>Pezizomycotina</taxon>
        <taxon>Dothideomycetes</taxon>
        <taxon>Dothideomycetidae</taxon>
        <taxon>Myriangiales</taxon>
        <taxon>Myriangiaceae</taxon>
        <taxon>Myriangium</taxon>
    </lineage>
</organism>
<name>A0A9P4IYK4_9PEZI</name>